<dbReference type="AlphaFoldDB" id="A0AAV9GL75"/>
<reference evidence="2" key="2">
    <citation type="submission" date="2023-05" db="EMBL/GenBank/DDBJ databases">
        <authorList>
            <consortium name="Lawrence Berkeley National Laboratory"/>
            <person name="Steindorff A."/>
            <person name="Hensen N."/>
            <person name="Bonometti L."/>
            <person name="Westerberg I."/>
            <person name="Brannstrom I.O."/>
            <person name="Guillou S."/>
            <person name="Cros-Aarteil S."/>
            <person name="Calhoun S."/>
            <person name="Haridas S."/>
            <person name="Kuo A."/>
            <person name="Mondo S."/>
            <person name="Pangilinan J."/>
            <person name="Riley R."/>
            <person name="Labutti K."/>
            <person name="Andreopoulos B."/>
            <person name="Lipzen A."/>
            <person name="Chen C."/>
            <person name="Yanf M."/>
            <person name="Daum C."/>
            <person name="Ng V."/>
            <person name="Clum A."/>
            <person name="Ohm R."/>
            <person name="Martin F."/>
            <person name="Silar P."/>
            <person name="Natvig D."/>
            <person name="Lalanne C."/>
            <person name="Gautier V."/>
            <person name="Ament-Velasquez S.L."/>
            <person name="Kruys A."/>
            <person name="Hutchinson M.I."/>
            <person name="Powell A.J."/>
            <person name="Barry K."/>
            <person name="Miller A.N."/>
            <person name="Grigoriev I.V."/>
            <person name="Debuchy R."/>
            <person name="Gladieux P."/>
            <person name="Thoren M.H."/>
            <person name="Johannesson H."/>
        </authorList>
    </citation>
    <scope>NUCLEOTIDE SEQUENCE</scope>
    <source>
        <strain evidence="2">PSN243</strain>
    </source>
</reference>
<keyword evidence="3" id="KW-1185">Reference proteome</keyword>
<organism evidence="2 3">
    <name type="scientific">Podospora aff. communis PSN243</name>
    <dbReference type="NCBI Taxonomy" id="3040156"/>
    <lineage>
        <taxon>Eukaryota</taxon>
        <taxon>Fungi</taxon>
        <taxon>Dikarya</taxon>
        <taxon>Ascomycota</taxon>
        <taxon>Pezizomycotina</taxon>
        <taxon>Sordariomycetes</taxon>
        <taxon>Sordariomycetidae</taxon>
        <taxon>Sordariales</taxon>
        <taxon>Podosporaceae</taxon>
        <taxon>Podospora</taxon>
    </lineage>
</organism>
<keyword evidence="1" id="KW-0732">Signal</keyword>
<evidence type="ECO:0000313" key="2">
    <source>
        <dbReference type="EMBL" id="KAK4448968.1"/>
    </source>
</evidence>
<sequence>MPASRIVTFAALVRTGSALLAVEGNRLAMQCGLLGGFREIKDAHLGPKQEKCARPGVCGSTRVFAACQESRHAHSASNSWGSPGVAGRKTSRTPRWWCGSRKRAARSLDISQSKKDGEFSCLSGTDFTEEQTQVVPSSWRLRPGPDSEFSARASHWLWAADNLVPATSALLPLEPGSVTFVFQSHPASFHFRR</sequence>
<feature type="signal peptide" evidence="1">
    <location>
        <begin position="1"/>
        <end position="18"/>
    </location>
</feature>
<accession>A0AAV9GL75</accession>
<evidence type="ECO:0000256" key="1">
    <source>
        <dbReference type="SAM" id="SignalP"/>
    </source>
</evidence>
<proteinExistence type="predicted"/>
<reference evidence="2" key="1">
    <citation type="journal article" date="2023" name="Mol. Phylogenet. Evol.">
        <title>Genome-scale phylogeny and comparative genomics of the fungal order Sordariales.</title>
        <authorList>
            <person name="Hensen N."/>
            <person name="Bonometti L."/>
            <person name="Westerberg I."/>
            <person name="Brannstrom I.O."/>
            <person name="Guillou S."/>
            <person name="Cros-Aarteil S."/>
            <person name="Calhoun S."/>
            <person name="Haridas S."/>
            <person name="Kuo A."/>
            <person name="Mondo S."/>
            <person name="Pangilinan J."/>
            <person name="Riley R."/>
            <person name="LaButti K."/>
            <person name="Andreopoulos B."/>
            <person name="Lipzen A."/>
            <person name="Chen C."/>
            <person name="Yan M."/>
            <person name="Daum C."/>
            <person name="Ng V."/>
            <person name="Clum A."/>
            <person name="Steindorff A."/>
            <person name="Ohm R.A."/>
            <person name="Martin F."/>
            <person name="Silar P."/>
            <person name="Natvig D.O."/>
            <person name="Lalanne C."/>
            <person name="Gautier V."/>
            <person name="Ament-Velasquez S.L."/>
            <person name="Kruys A."/>
            <person name="Hutchinson M.I."/>
            <person name="Powell A.J."/>
            <person name="Barry K."/>
            <person name="Miller A.N."/>
            <person name="Grigoriev I.V."/>
            <person name="Debuchy R."/>
            <person name="Gladieux P."/>
            <person name="Hiltunen Thoren M."/>
            <person name="Johannesson H."/>
        </authorList>
    </citation>
    <scope>NUCLEOTIDE SEQUENCE</scope>
    <source>
        <strain evidence="2">PSN243</strain>
    </source>
</reference>
<comment type="caution">
    <text evidence="2">The sequence shown here is derived from an EMBL/GenBank/DDBJ whole genome shotgun (WGS) entry which is preliminary data.</text>
</comment>
<name>A0AAV9GL75_9PEZI</name>
<dbReference type="EMBL" id="MU865940">
    <property type="protein sequence ID" value="KAK4448968.1"/>
    <property type="molecule type" value="Genomic_DNA"/>
</dbReference>
<gene>
    <name evidence="2" type="ORF">QBC34DRAFT_101285</name>
</gene>
<dbReference type="Proteomes" id="UP001321760">
    <property type="component" value="Unassembled WGS sequence"/>
</dbReference>
<evidence type="ECO:0000313" key="3">
    <source>
        <dbReference type="Proteomes" id="UP001321760"/>
    </source>
</evidence>
<feature type="chain" id="PRO_5043519005" evidence="1">
    <location>
        <begin position="19"/>
        <end position="193"/>
    </location>
</feature>
<protein>
    <submittedName>
        <fullName evidence="2">Uncharacterized protein</fullName>
    </submittedName>
</protein>